<feature type="domain" description="Amidohydrolase-related" evidence="2">
    <location>
        <begin position="44"/>
        <end position="329"/>
    </location>
</feature>
<evidence type="ECO:0000313" key="6">
    <source>
        <dbReference type="Proteomes" id="UP000470404"/>
    </source>
</evidence>
<evidence type="ECO:0000259" key="2">
    <source>
        <dbReference type="Pfam" id="PF04909"/>
    </source>
</evidence>
<dbReference type="OrthoDB" id="8673173at2"/>
<dbReference type="InterPro" id="IPR032466">
    <property type="entry name" value="Metal_Hydrolase"/>
</dbReference>
<evidence type="ECO:0000313" key="4">
    <source>
        <dbReference type="EMBL" id="SFO34443.1"/>
    </source>
</evidence>
<dbReference type="STRING" id="112413.SAMN05421854_1011575"/>
<dbReference type="Gene3D" id="3.20.20.140">
    <property type="entry name" value="Metal-dependent hydrolases"/>
    <property type="match status" value="1"/>
</dbReference>
<evidence type="ECO:0000256" key="1">
    <source>
        <dbReference type="ARBA" id="ARBA00023239"/>
    </source>
</evidence>
<dbReference type="Proteomes" id="UP000199137">
    <property type="component" value="Unassembled WGS sequence"/>
</dbReference>
<evidence type="ECO:0000313" key="3">
    <source>
        <dbReference type="EMBL" id="NEC62504.1"/>
    </source>
</evidence>
<proteinExistence type="predicted"/>
<dbReference type="PANTHER" id="PTHR21240:SF30">
    <property type="entry name" value="AMIDOHYDROLASE-RELATED DOMAIN-CONTAINING PROTEIN-RELATED"/>
    <property type="match status" value="1"/>
</dbReference>
<accession>A0A1I5GF03</accession>
<dbReference type="AlphaFoldDB" id="A0A1I5GF03"/>
<dbReference type="EMBL" id="JAAGNC010000214">
    <property type="protein sequence ID" value="NEC62504.1"/>
    <property type="molecule type" value="Genomic_DNA"/>
</dbReference>
<organism evidence="4 5">
    <name type="scientific">Amycolatopsis rubida</name>
    <dbReference type="NCBI Taxonomy" id="112413"/>
    <lineage>
        <taxon>Bacteria</taxon>
        <taxon>Bacillati</taxon>
        <taxon>Actinomycetota</taxon>
        <taxon>Actinomycetes</taxon>
        <taxon>Pseudonocardiales</taxon>
        <taxon>Pseudonocardiaceae</taxon>
        <taxon>Amycolatopsis</taxon>
    </lineage>
</organism>
<evidence type="ECO:0000313" key="5">
    <source>
        <dbReference type="Proteomes" id="UP000199137"/>
    </source>
</evidence>
<keyword evidence="6" id="KW-1185">Reference proteome</keyword>
<gene>
    <name evidence="3" type="ORF">G3I59_44640</name>
    <name evidence="4" type="ORF">SAMN05421854_1011575</name>
</gene>
<reference evidence="3 6" key="2">
    <citation type="submission" date="2020-01" db="EMBL/GenBank/DDBJ databases">
        <title>Insect and environment-associated Actinomycetes.</title>
        <authorList>
            <person name="Currrie C."/>
            <person name="Chevrette M."/>
            <person name="Carlson C."/>
            <person name="Stubbendieck R."/>
            <person name="Wendt-Pienkowski E."/>
        </authorList>
    </citation>
    <scope>NUCLEOTIDE SEQUENCE [LARGE SCALE GENOMIC DNA]</scope>
    <source>
        <strain evidence="3 6">SID8386</strain>
    </source>
</reference>
<dbReference type="InterPro" id="IPR006680">
    <property type="entry name" value="Amidohydro-rel"/>
</dbReference>
<dbReference type="GO" id="GO:0016787">
    <property type="term" value="F:hydrolase activity"/>
    <property type="evidence" value="ECO:0007669"/>
    <property type="project" value="InterPro"/>
</dbReference>
<dbReference type="InterPro" id="IPR032465">
    <property type="entry name" value="ACMSD"/>
</dbReference>
<protein>
    <submittedName>
        <fullName evidence="3">Amidohydrolase family protein</fullName>
    </submittedName>
</protein>
<dbReference type="Proteomes" id="UP000470404">
    <property type="component" value="Unassembled WGS sequence"/>
</dbReference>
<dbReference type="EMBL" id="FOWC01000001">
    <property type="protein sequence ID" value="SFO34443.1"/>
    <property type="molecule type" value="Genomic_DNA"/>
</dbReference>
<dbReference type="RefSeq" id="WP_067576866.1">
    <property type="nucleotide sequence ID" value="NZ_FOWC01000001.1"/>
</dbReference>
<sequence>MRIVALEEHVVLPVLRAAWAKAGLQPHGYPDDHPVTRRLRDVGDGRLADMDEQGIDVAVLSLPTPGVQNLPAADAVPVAREANDALAETVAANPTRFQAFATLPTSSPEAAVEELERAISLGFRGAMLYGRTGGKLADAPEFDDLYETAARLRAPLHFHPQAPVRAVQDAYYSGLPNGVGAALATAGLGWYYDLGVQYLRMIFSGVFDRHPGLQVIAGHWGEVVLFYLDHVGILREMAGLRQPLADYFRQNFWIAGSGTVSERYLRWTAEVVGTERMLYSTDYPYTFGTRPGGFPYLDTSGGAARSFLENAPFTDEEKTAIGSGNWERLTGHLTGTSPA</sequence>
<reference evidence="4 5" key="1">
    <citation type="submission" date="2016-10" db="EMBL/GenBank/DDBJ databases">
        <authorList>
            <person name="de Groot N.N."/>
        </authorList>
    </citation>
    <scope>NUCLEOTIDE SEQUENCE [LARGE SCALE GENOMIC DNA]</scope>
    <source>
        <strain evidence="4 5">DSM 44637</strain>
    </source>
</reference>
<dbReference type="GO" id="GO:0005829">
    <property type="term" value="C:cytosol"/>
    <property type="evidence" value="ECO:0007669"/>
    <property type="project" value="TreeGrafter"/>
</dbReference>
<name>A0A1I5GF03_9PSEU</name>
<dbReference type="PANTHER" id="PTHR21240">
    <property type="entry name" value="2-AMINO-3-CARBOXYLMUCONATE-6-SEMIALDEHYDE DECARBOXYLASE"/>
    <property type="match status" value="1"/>
</dbReference>
<dbReference type="GO" id="GO:0019748">
    <property type="term" value="P:secondary metabolic process"/>
    <property type="evidence" value="ECO:0007669"/>
    <property type="project" value="TreeGrafter"/>
</dbReference>
<dbReference type="Pfam" id="PF04909">
    <property type="entry name" value="Amidohydro_2"/>
    <property type="match status" value="1"/>
</dbReference>
<dbReference type="SUPFAM" id="SSF51556">
    <property type="entry name" value="Metallo-dependent hydrolases"/>
    <property type="match status" value="1"/>
</dbReference>
<keyword evidence="1" id="KW-0456">Lyase</keyword>
<dbReference type="GO" id="GO:0016831">
    <property type="term" value="F:carboxy-lyase activity"/>
    <property type="evidence" value="ECO:0007669"/>
    <property type="project" value="InterPro"/>
</dbReference>